<protein>
    <submittedName>
        <fullName evidence="1">Desmoplakin</fullName>
    </submittedName>
</protein>
<evidence type="ECO:0000313" key="1">
    <source>
        <dbReference type="EMBL" id="ERE79424.1"/>
    </source>
</evidence>
<dbReference type="Proteomes" id="UP000030759">
    <property type="component" value="Unassembled WGS sequence"/>
</dbReference>
<proteinExistence type="predicted"/>
<sequence>MRALYKAISVPRVRRASSKGGGGYTCQSGSGWDEFTKRLTGECLGWMRQQR</sequence>
<reference evidence="2" key="1">
    <citation type="journal article" date="2013" name="Nat. Biotechnol.">
        <title>Chinese hamster genome sequenced from sorted chromosomes.</title>
        <authorList>
            <person name="Brinkrolf K."/>
            <person name="Rupp O."/>
            <person name="Laux H."/>
            <person name="Kollin F."/>
            <person name="Ernst W."/>
            <person name="Linke B."/>
            <person name="Kofler R."/>
            <person name="Romand S."/>
            <person name="Hesse F."/>
            <person name="Budach W.E."/>
            <person name="Galosy S."/>
            <person name="Muller D."/>
            <person name="Noll T."/>
            <person name="Wienberg J."/>
            <person name="Jostock T."/>
            <person name="Leonard M."/>
            <person name="Grillari J."/>
            <person name="Tauch A."/>
            <person name="Goesmann A."/>
            <person name="Helk B."/>
            <person name="Mott J.E."/>
            <person name="Puhler A."/>
            <person name="Borth N."/>
        </authorList>
    </citation>
    <scope>NUCLEOTIDE SEQUENCE [LARGE SCALE GENOMIC DNA]</scope>
    <source>
        <strain evidence="2">17A/GY</strain>
    </source>
</reference>
<accession>A0A061IFB6</accession>
<organism evidence="1 2">
    <name type="scientific">Cricetulus griseus</name>
    <name type="common">Chinese hamster</name>
    <name type="synonym">Cricetulus barabensis griseus</name>
    <dbReference type="NCBI Taxonomy" id="10029"/>
    <lineage>
        <taxon>Eukaryota</taxon>
        <taxon>Metazoa</taxon>
        <taxon>Chordata</taxon>
        <taxon>Craniata</taxon>
        <taxon>Vertebrata</taxon>
        <taxon>Euteleostomi</taxon>
        <taxon>Mammalia</taxon>
        <taxon>Eutheria</taxon>
        <taxon>Euarchontoglires</taxon>
        <taxon>Glires</taxon>
        <taxon>Rodentia</taxon>
        <taxon>Myomorpha</taxon>
        <taxon>Muroidea</taxon>
        <taxon>Cricetidae</taxon>
        <taxon>Cricetinae</taxon>
        <taxon>Cricetulus</taxon>
    </lineage>
</organism>
<dbReference type="AlphaFoldDB" id="A0A061IFB6"/>
<gene>
    <name evidence="1" type="ORF">H671_3g9620</name>
</gene>
<feature type="non-terminal residue" evidence="1">
    <location>
        <position position="51"/>
    </location>
</feature>
<dbReference type="EMBL" id="KE672317">
    <property type="protein sequence ID" value="ERE79424.1"/>
    <property type="molecule type" value="Genomic_DNA"/>
</dbReference>
<name>A0A061IFB6_CRIGR</name>
<evidence type="ECO:0000313" key="2">
    <source>
        <dbReference type="Proteomes" id="UP000030759"/>
    </source>
</evidence>